<dbReference type="PANTHER" id="PTHR36302:SF1">
    <property type="entry name" value="COPPER CHAPERONE PCU(A)C"/>
    <property type="match status" value="1"/>
</dbReference>
<feature type="chain" id="PRO_5042044100" evidence="1">
    <location>
        <begin position="23"/>
        <end position="311"/>
    </location>
</feature>
<proteinExistence type="predicted"/>
<keyword evidence="2" id="KW-0614">Plasmid</keyword>
<evidence type="ECO:0000313" key="2">
    <source>
        <dbReference type="EMBL" id="WFR98927.1"/>
    </source>
</evidence>
<sequence length="311" mass="32693">MNRTIAAALFAVASLFSTHGFAADTIRIDNAQARAMLPGAKVGGGYLAITNTSPQSDTLVSVTSPRASSVQLHQMSIDNGIMIMRELRDGIEIPAGKTILFKPGAYHLMFMDVREPFKRGETVTATLTFAKAGAVEVVFAVGSAGGDMSAPAAGAEQAGDDHVMPGMDMGKTDMGGMDMPGMSMDPKQDIRQTMRKQFETPEKPLTTGPIIVRNDWAIAAWQQDGRGGRVLLRKGPHGFEALLCSGDSLRDPAVLATLGVDAADARALTDQLATAERSLDPSTVALFASFVGTVMLDKAAGGHPDHAGHGK</sequence>
<dbReference type="SUPFAM" id="SSF110087">
    <property type="entry name" value="DR1885-like metal-binding protein"/>
    <property type="match status" value="1"/>
</dbReference>
<name>A0AAF1KJN7_9HYPH</name>
<gene>
    <name evidence="2" type="ORF">PR017_26475</name>
</gene>
<dbReference type="KEGG" id="rtu:PR017_26475"/>
<evidence type="ECO:0000256" key="1">
    <source>
        <dbReference type="SAM" id="SignalP"/>
    </source>
</evidence>
<geneLocation type="plasmid" evidence="2 3">
    <name>unnamed2</name>
</geneLocation>
<dbReference type="Proteomes" id="UP000249499">
    <property type="component" value="Plasmid unnamed2"/>
</dbReference>
<dbReference type="AlphaFoldDB" id="A0AAF1KJN7"/>
<dbReference type="NCBIfam" id="NF033672">
    <property type="entry name" value="mbn_chaper_assoc"/>
    <property type="match status" value="1"/>
</dbReference>
<organism evidence="2 3">
    <name type="scientific">Rhizobium tumorigenes</name>
    <dbReference type="NCBI Taxonomy" id="2041385"/>
    <lineage>
        <taxon>Bacteria</taxon>
        <taxon>Pseudomonadati</taxon>
        <taxon>Pseudomonadota</taxon>
        <taxon>Alphaproteobacteria</taxon>
        <taxon>Hyphomicrobiales</taxon>
        <taxon>Rhizobiaceae</taxon>
        <taxon>Rhizobium/Agrobacterium group</taxon>
        <taxon>Rhizobium</taxon>
    </lineage>
</organism>
<accession>A0AAF1KJN7</accession>
<keyword evidence="1" id="KW-0732">Signal</keyword>
<reference evidence="3" key="2">
    <citation type="journal article" date="2023" name="MicrobiologyOpen">
        <title>Genomics of the tumorigenes clade of the family Rhizobiaceae and description of Rhizobium rhododendri sp. nov.</title>
        <authorList>
            <person name="Kuzmanovic N."/>
            <person name="diCenzo G.C."/>
            <person name="Bunk B."/>
            <person name="Sproeer C."/>
            <person name="Fruehling A."/>
            <person name="Neumann-Schaal M."/>
            <person name="Overmann J."/>
            <person name="Smalla K."/>
        </authorList>
    </citation>
    <scope>NUCLEOTIDE SEQUENCE [LARGE SCALE GENOMIC DNA]</scope>
    <source>
        <strain evidence="3">1078</strain>
        <plasmid evidence="3">unnamed2</plasmid>
    </source>
</reference>
<dbReference type="InterPro" id="IPR007410">
    <property type="entry name" value="LpqE-like"/>
</dbReference>
<protein>
    <submittedName>
        <fullName evidence="2">Copper uptake system-associated protein</fullName>
    </submittedName>
</protein>
<dbReference type="PANTHER" id="PTHR36302">
    <property type="entry name" value="BLR7088 PROTEIN"/>
    <property type="match status" value="1"/>
</dbReference>
<keyword evidence="3" id="KW-1185">Reference proteome</keyword>
<evidence type="ECO:0000313" key="3">
    <source>
        <dbReference type="Proteomes" id="UP000249499"/>
    </source>
</evidence>
<dbReference type="Pfam" id="PF04314">
    <property type="entry name" value="PCuAC"/>
    <property type="match status" value="1"/>
</dbReference>
<dbReference type="RefSeq" id="WP_111221070.1">
    <property type="nucleotide sequence ID" value="NZ_CP117259.1"/>
</dbReference>
<dbReference type="EMBL" id="CP117259">
    <property type="protein sequence ID" value="WFR98927.1"/>
    <property type="molecule type" value="Genomic_DNA"/>
</dbReference>
<dbReference type="InterPro" id="IPR036182">
    <property type="entry name" value="PCuAC_sf"/>
</dbReference>
<feature type="signal peptide" evidence="1">
    <location>
        <begin position="1"/>
        <end position="22"/>
    </location>
</feature>
<dbReference type="InterPro" id="IPR058248">
    <property type="entry name" value="Lxx211020-like"/>
</dbReference>
<reference evidence="2 3" key="1">
    <citation type="journal article" date="2018" name="Sci. Rep.">
        <title>Rhizobium tumorigenes sp. nov., a novel plant tumorigenic bacterium isolated from cane gall tumors on thornless blackberry.</title>
        <authorList>
            <person name="Kuzmanovi N."/>
            <person name="Smalla K."/>
            <person name="Gronow S."/>
            <person name="PuBawska J."/>
        </authorList>
    </citation>
    <scope>NUCLEOTIDE SEQUENCE [LARGE SCALE GENOMIC DNA]</scope>
    <source>
        <strain evidence="2 3">1078</strain>
    </source>
</reference>
<dbReference type="Gene3D" id="2.60.40.1890">
    <property type="entry name" value="PCu(A)C copper chaperone"/>
    <property type="match status" value="1"/>
</dbReference>